<dbReference type="EMBL" id="QUAH01000003">
    <property type="protein sequence ID" value="RFT16497.1"/>
    <property type="molecule type" value="Genomic_DNA"/>
</dbReference>
<gene>
    <name evidence="1" type="ORF">OP8BY_1675</name>
</gene>
<evidence type="ECO:0000313" key="2">
    <source>
        <dbReference type="Proteomes" id="UP000257323"/>
    </source>
</evidence>
<dbReference type="AlphaFoldDB" id="A0A3E2BPC3"/>
<comment type="caution">
    <text evidence="1">The sequence shown here is derived from an EMBL/GenBank/DDBJ whole genome shotgun (WGS) entry which is preliminary data.</text>
</comment>
<reference evidence="1 2" key="1">
    <citation type="submission" date="2018-08" db="EMBL/GenBank/DDBJ databases">
        <title>Genome analysis of the thermophilic bacterium of the candidate phylum Aminicenantes from deep subsurface aquifer revealed its physiology and ecological role.</title>
        <authorList>
            <person name="Kadnikov V.V."/>
            <person name="Mardanov A.V."/>
            <person name="Beletsky A.V."/>
            <person name="Karnachuk O.V."/>
            <person name="Ravin N.V."/>
        </authorList>
    </citation>
    <scope>NUCLEOTIDE SEQUENCE [LARGE SCALE GENOMIC DNA]</scope>
    <source>
        <strain evidence="1">BY38</strain>
    </source>
</reference>
<organism evidence="1 2">
    <name type="scientific">Candidatus Saccharicenans subterraneus</name>
    <dbReference type="NCBI Taxonomy" id="2508984"/>
    <lineage>
        <taxon>Bacteria</taxon>
        <taxon>Candidatus Aminicenantota</taxon>
        <taxon>Candidatus Aminicenantia</taxon>
        <taxon>Candidatus Aminicenantales</taxon>
        <taxon>Candidatus Saccharicenantaceae</taxon>
        <taxon>Candidatus Saccharicenans</taxon>
    </lineage>
</organism>
<sequence length="44" mass="4758">MTAVGSQPAIFLSFPVIIPTPITLFFHNFSDNNSCLTMDKPSGT</sequence>
<evidence type="ECO:0000313" key="1">
    <source>
        <dbReference type="EMBL" id="RFT16497.1"/>
    </source>
</evidence>
<accession>A0A3E2BPC3</accession>
<name>A0A3E2BPC3_9BACT</name>
<dbReference type="Proteomes" id="UP000257323">
    <property type="component" value="Unassembled WGS sequence"/>
</dbReference>
<protein>
    <submittedName>
        <fullName evidence="1">Uncharacterized protein</fullName>
    </submittedName>
</protein>
<proteinExistence type="predicted"/>